<evidence type="ECO:0000313" key="2">
    <source>
        <dbReference type="EMBL" id="GAA5801969.1"/>
    </source>
</evidence>
<proteinExistence type="predicted"/>
<name>A0ABP9Y4Q9_9FUNG</name>
<dbReference type="Proteomes" id="UP001476247">
    <property type="component" value="Unassembled WGS sequence"/>
</dbReference>
<reference evidence="2 3" key="1">
    <citation type="submission" date="2024-04" db="EMBL/GenBank/DDBJ databases">
        <title>genome sequences of Mucor flavus KT1a and Helicostylum pulchrum KT1b strains isolation_sourced from the surface of a dry-aged beef.</title>
        <authorList>
            <person name="Toyotome T."/>
            <person name="Hosono M."/>
            <person name="Torimaru M."/>
            <person name="Fukuda K."/>
            <person name="Mikami N."/>
        </authorList>
    </citation>
    <scope>NUCLEOTIDE SEQUENCE [LARGE SCALE GENOMIC DNA]</scope>
    <source>
        <strain evidence="2 3">KT1b</strain>
    </source>
</reference>
<gene>
    <name evidence="2" type="ORF">HPULCUR_007429</name>
</gene>
<sequence>MVFLPNFNETINLYNTTGFDPSSSDSRYTRSSNYEGGGDNGNRNNGFLVAVERRLRMEREVMIEAAVERQVQQMQCHSNTTVATLIQCPPPSYSPPDPTTQLSSATVNRLDQLLLENQIPLSLSNRALPKYSE</sequence>
<dbReference type="EMBL" id="BAABUJ010000021">
    <property type="protein sequence ID" value="GAA5801969.1"/>
    <property type="molecule type" value="Genomic_DNA"/>
</dbReference>
<evidence type="ECO:0000256" key="1">
    <source>
        <dbReference type="SAM" id="MobiDB-lite"/>
    </source>
</evidence>
<protein>
    <submittedName>
        <fullName evidence="2">Uncharacterized protein</fullName>
    </submittedName>
</protein>
<evidence type="ECO:0000313" key="3">
    <source>
        <dbReference type="Proteomes" id="UP001476247"/>
    </source>
</evidence>
<feature type="compositionally biased region" description="Low complexity" evidence="1">
    <location>
        <begin position="22"/>
        <end position="34"/>
    </location>
</feature>
<feature type="region of interest" description="Disordered" evidence="1">
    <location>
        <begin position="16"/>
        <end position="44"/>
    </location>
</feature>
<organism evidence="2 3">
    <name type="scientific">Helicostylum pulchrum</name>
    <dbReference type="NCBI Taxonomy" id="562976"/>
    <lineage>
        <taxon>Eukaryota</taxon>
        <taxon>Fungi</taxon>
        <taxon>Fungi incertae sedis</taxon>
        <taxon>Mucoromycota</taxon>
        <taxon>Mucoromycotina</taxon>
        <taxon>Mucoromycetes</taxon>
        <taxon>Mucorales</taxon>
        <taxon>Mucorineae</taxon>
        <taxon>Mucoraceae</taxon>
        <taxon>Helicostylum</taxon>
    </lineage>
</organism>
<keyword evidence="3" id="KW-1185">Reference proteome</keyword>
<accession>A0ABP9Y4Q9</accession>
<comment type="caution">
    <text evidence="2">The sequence shown here is derived from an EMBL/GenBank/DDBJ whole genome shotgun (WGS) entry which is preliminary data.</text>
</comment>